<accession>A0ACC3N0B8</accession>
<evidence type="ECO:0000313" key="1">
    <source>
        <dbReference type="EMBL" id="KAK3707222.1"/>
    </source>
</evidence>
<comment type="caution">
    <text evidence="1">The sequence shown here is derived from an EMBL/GenBank/DDBJ whole genome shotgun (WGS) entry which is preliminary data.</text>
</comment>
<organism evidence="1 2">
    <name type="scientific">Vermiconidia calcicola</name>
    <dbReference type="NCBI Taxonomy" id="1690605"/>
    <lineage>
        <taxon>Eukaryota</taxon>
        <taxon>Fungi</taxon>
        <taxon>Dikarya</taxon>
        <taxon>Ascomycota</taxon>
        <taxon>Pezizomycotina</taxon>
        <taxon>Dothideomycetes</taxon>
        <taxon>Dothideomycetidae</taxon>
        <taxon>Mycosphaerellales</taxon>
        <taxon>Extremaceae</taxon>
        <taxon>Vermiconidia</taxon>
    </lineage>
</organism>
<name>A0ACC3N0B8_9PEZI</name>
<sequence>MDVVNLTMRGCNERRQQQGHPSHTTTTMTVSITYFTDVVQQSGDNDHDGRPVKHHRNRVNGIRLHYITAGSGPPLLLLHGTPKNSFYWYKIFPLLTPFFTLVAPDLRGFGYTDKPPATEGYDSGTNADDMAELMTQLGHDKFHLHGEDRGADYGYALAAKYRDRVLTLSFCEMQISGFGLEETSFWTKENVEAQYQQKGVWCWHLGFFYIPHIPEMLIQGHEREFWEMFMKQECYNPTSIEPRALEHWIDCVKQPGGLRGVLETYRSGFKNGDIHKELLEKGGKLTLPIMTIGAPEFFGPTVESNILKVAEKVTHSELFEECGHSLALEKPERLARCLRKFMLGSSD</sequence>
<dbReference type="EMBL" id="JAUTXU010000112">
    <property type="protein sequence ID" value="KAK3707222.1"/>
    <property type="molecule type" value="Genomic_DNA"/>
</dbReference>
<dbReference type="Proteomes" id="UP001281147">
    <property type="component" value="Unassembled WGS sequence"/>
</dbReference>
<keyword evidence="2" id="KW-1185">Reference proteome</keyword>
<protein>
    <submittedName>
        <fullName evidence="1">Uncharacterized protein</fullName>
    </submittedName>
</protein>
<proteinExistence type="predicted"/>
<evidence type="ECO:0000313" key="2">
    <source>
        <dbReference type="Proteomes" id="UP001281147"/>
    </source>
</evidence>
<reference evidence="1" key="1">
    <citation type="submission" date="2023-07" db="EMBL/GenBank/DDBJ databases">
        <title>Black Yeasts Isolated from many extreme environments.</title>
        <authorList>
            <person name="Coleine C."/>
            <person name="Stajich J.E."/>
            <person name="Selbmann L."/>
        </authorList>
    </citation>
    <scope>NUCLEOTIDE SEQUENCE</scope>
    <source>
        <strain evidence="1">CCFEE 5714</strain>
    </source>
</reference>
<gene>
    <name evidence="1" type="ORF">LTR37_012222</name>
</gene>